<proteinExistence type="inferred from homology"/>
<name>A0A6A5U368_9PLEO</name>
<evidence type="ECO:0000313" key="2">
    <source>
        <dbReference type="EMBL" id="KAF1959361.1"/>
    </source>
</evidence>
<dbReference type="InterPro" id="IPR009799">
    <property type="entry name" value="EthD_dom"/>
</dbReference>
<dbReference type="GO" id="GO:0016491">
    <property type="term" value="F:oxidoreductase activity"/>
    <property type="evidence" value="ECO:0007669"/>
    <property type="project" value="InterPro"/>
</dbReference>
<dbReference type="EMBL" id="ML976985">
    <property type="protein sequence ID" value="KAF1959361.1"/>
    <property type="molecule type" value="Genomic_DNA"/>
</dbReference>
<evidence type="ECO:0000256" key="1">
    <source>
        <dbReference type="ARBA" id="ARBA00005986"/>
    </source>
</evidence>
<comment type="similarity">
    <text evidence="1">Belongs to the tpcK family.</text>
</comment>
<dbReference type="Gene3D" id="3.30.70.100">
    <property type="match status" value="1"/>
</dbReference>
<dbReference type="Proteomes" id="UP000800035">
    <property type="component" value="Unassembled WGS sequence"/>
</dbReference>
<gene>
    <name evidence="2" type="ORF">CC80DRAFT_440824</name>
</gene>
<keyword evidence="3" id="KW-1185">Reference proteome</keyword>
<organism evidence="2 3">
    <name type="scientific">Byssothecium circinans</name>
    <dbReference type="NCBI Taxonomy" id="147558"/>
    <lineage>
        <taxon>Eukaryota</taxon>
        <taxon>Fungi</taxon>
        <taxon>Dikarya</taxon>
        <taxon>Ascomycota</taxon>
        <taxon>Pezizomycotina</taxon>
        <taxon>Dothideomycetes</taxon>
        <taxon>Pleosporomycetidae</taxon>
        <taxon>Pleosporales</taxon>
        <taxon>Massarineae</taxon>
        <taxon>Massarinaceae</taxon>
        <taxon>Byssothecium</taxon>
    </lineage>
</organism>
<evidence type="ECO:0008006" key="4">
    <source>
        <dbReference type="Google" id="ProtNLM"/>
    </source>
</evidence>
<dbReference type="SUPFAM" id="SSF54909">
    <property type="entry name" value="Dimeric alpha+beta barrel"/>
    <property type="match status" value="1"/>
</dbReference>
<dbReference type="PANTHER" id="PTHR40260">
    <property type="entry name" value="BLR8190 PROTEIN"/>
    <property type="match status" value="1"/>
</dbReference>
<accession>A0A6A5U368</accession>
<reference evidence="2" key="1">
    <citation type="journal article" date="2020" name="Stud. Mycol.">
        <title>101 Dothideomycetes genomes: a test case for predicting lifestyles and emergence of pathogens.</title>
        <authorList>
            <person name="Haridas S."/>
            <person name="Albert R."/>
            <person name="Binder M."/>
            <person name="Bloem J."/>
            <person name="Labutti K."/>
            <person name="Salamov A."/>
            <person name="Andreopoulos B."/>
            <person name="Baker S."/>
            <person name="Barry K."/>
            <person name="Bills G."/>
            <person name="Bluhm B."/>
            <person name="Cannon C."/>
            <person name="Castanera R."/>
            <person name="Culley D."/>
            <person name="Daum C."/>
            <person name="Ezra D."/>
            <person name="Gonzalez J."/>
            <person name="Henrissat B."/>
            <person name="Kuo A."/>
            <person name="Liang C."/>
            <person name="Lipzen A."/>
            <person name="Lutzoni F."/>
            <person name="Magnuson J."/>
            <person name="Mondo S."/>
            <person name="Nolan M."/>
            <person name="Ohm R."/>
            <person name="Pangilinan J."/>
            <person name="Park H.-J."/>
            <person name="Ramirez L."/>
            <person name="Alfaro M."/>
            <person name="Sun H."/>
            <person name="Tritt A."/>
            <person name="Yoshinaga Y."/>
            <person name="Zwiers L.-H."/>
            <person name="Turgeon B."/>
            <person name="Goodwin S."/>
            <person name="Spatafora J."/>
            <person name="Crous P."/>
            <person name="Grigoriev I."/>
        </authorList>
    </citation>
    <scope>NUCLEOTIDE SEQUENCE</scope>
    <source>
        <strain evidence="2">CBS 675.92</strain>
    </source>
</reference>
<sequence>MANHATVIVLYPSKEGAKFDLDYYTSTHMVLAEKTWKPHGLLSWKVMTFAEGPYSVGAEVAFESLAAFQKAMQAPDAKVVADDVKNFSSVEPVFVVGEDVKTG</sequence>
<evidence type="ECO:0000313" key="3">
    <source>
        <dbReference type="Proteomes" id="UP000800035"/>
    </source>
</evidence>
<protein>
    <recommendedName>
        <fullName evidence="4">EthD domain-containing protein</fullName>
    </recommendedName>
</protein>
<dbReference type="AlphaFoldDB" id="A0A6A5U368"/>
<dbReference type="NCBIfam" id="TIGR02118">
    <property type="entry name" value="EthD family reductase"/>
    <property type="match status" value="1"/>
</dbReference>
<dbReference type="PANTHER" id="PTHR40260:SF2">
    <property type="entry name" value="BLR8190 PROTEIN"/>
    <property type="match status" value="1"/>
</dbReference>
<dbReference type="OrthoDB" id="4892971at2759"/>
<dbReference type="InterPro" id="IPR011008">
    <property type="entry name" value="Dimeric_a/b-barrel"/>
</dbReference>